<dbReference type="InterPro" id="IPR001179">
    <property type="entry name" value="PPIase_FKBP_dom"/>
</dbReference>
<evidence type="ECO:0000256" key="4">
    <source>
        <dbReference type="ARBA" id="ARBA00023235"/>
    </source>
</evidence>
<name>A0A6J7BMQ7_9ZZZZ</name>
<feature type="region of interest" description="Disordered" evidence="5">
    <location>
        <begin position="22"/>
        <end position="61"/>
    </location>
</feature>
<protein>
    <recommendedName>
        <fullName evidence="2">peptidylprolyl isomerase</fullName>
        <ecNumber evidence="2">5.2.1.8</ecNumber>
    </recommendedName>
</protein>
<dbReference type="PROSITE" id="PS51257">
    <property type="entry name" value="PROKAR_LIPOPROTEIN"/>
    <property type="match status" value="1"/>
</dbReference>
<dbReference type="EMBL" id="CAFBIZ010000013">
    <property type="protein sequence ID" value="CAB4846425.1"/>
    <property type="molecule type" value="Genomic_DNA"/>
</dbReference>
<gene>
    <name evidence="7" type="ORF">UFOPK3268_00188</name>
</gene>
<keyword evidence="4" id="KW-0413">Isomerase</keyword>
<keyword evidence="3" id="KW-0697">Rotamase</keyword>
<dbReference type="InterPro" id="IPR046357">
    <property type="entry name" value="PPIase_dom_sf"/>
</dbReference>
<feature type="region of interest" description="Disordered" evidence="5">
    <location>
        <begin position="186"/>
        <end position="205"/>
    </location>
</feature>
<evidence type="ECO:0000256" key="5">
    <source>
        <dbReference type="SAM" id="MobiDB-lite"/>
    </source>
</evidence>
<dbReference type="AlphaFoldDB" id="A0A6J7BMQ7"/>
<dbReference type="Gene3D" id="3.10.50.40">
    <property type="match status" value="1"/>
</dbReference>
<feature type="compositionally biased region" description="Low complexity" evidence="5">
    <location>
        <begin position="33"/>
        <end position="44"/>
    </location>
</feature>
<evidence type="ECO:0000259" key="6">
    <source>
        <dbReference type="PROSITE" id="PS50059"/>
    </source>
</evidence>
<comment type="catalytic activity">
    <reaction evidence="1">
        <text>[protein]-peptidylproline (omega=180) = [protein]-peptidylproline (omega=0)</text>
        <dbReference type="Rhea" id="RHEA:16237"/>
        <dbReference type="Rhea" id="RHEA-COMP:10747"/>
        <dbReference type="Rhea" id="RHEA-COMP:10748"/>
        <dbReference type="ChEBI" id="CHEBI:83833"/>
        <dbReference type="ChEBI" id="CHEBI:83834"/>
        <dbReference type="EC" id="5.2.1.8"/>
    </reaction>
</comment>
<dbReference type="PANTHER" id="PTHR43811">
    <property type="entry name" value="FKBP-TYPE PEPTIDYL-PROLYL CIS-TRANS ISOMERASE FKPA"/>
    <property type="match status" value="1"/>
</dbReference>
<dbReference type="Pfam" id="PF00254">
    <property type="entry name" value="FKBP_C"/>
    <property type="match status" value="1"/>
</dbReference>
<organism evidence="7">
    <name type="scientific">freshwater metagenome</name>
    <dbReference type="NCBI Taxonomy" id="449393"/>
    <lineage>
        <taxon>unclassified sequences</taxon>
        <taxon>metagenomes</taxon>
        <taxon>ecological metagenomes</taxon>
    </lineage>
</organism>
<evidence type="ECO:0000256" key="3">
    <source>
        <dbReference type="ARBA" id="ARBA00023110"/>
    </source>
</evidence>
<accession>A0A6J7BMQ7</accession>
<evidence type="ECO:0000256" key="2">
    <source>
        <dbReference type="ARBA" id="ARBA00013194"/>
    </source>
</evidence>
<evidence type="ECO:0000313" key="7">
    <source>
        <dbReference type="EMBL" id="CAB4846425.1"/>
    </source>
</evidence>
<feature type="domain" description="PPIase FKBP-type" evidence="6">
    <location>
        <begin position="92"/>
        <end position="181"/>
    </location>
</feature>
<evidence type="ECO:0000256" key="1">
    <source>
        <dbReference type="ARBA" id="ARBA00000971"/>
    </source>
</evidence>
<dbReference type="EC" id="5.2.1.8" evidence="2"/>
<proteinExistence type="predicted"/>
<sequence>MRRVAALLVLSAVLTTTACASSSAANVPGPDFPSGLPTSTGPTPAVTSGEGMPTVDGGFGTKPTINFPDADAPGALQIQVLVTGTGTVVAKGDLLVTNYVGQVWKGKVFDSSFARSAPVGFPIGTGKVITGWDTSLVGLKVGTRALLSIPPAQGYGSKGNTSAGIAGTDTIVFVVDIVGAFNAKSTGDPAAAPQTPPAGGPQVTGALGERPKITIAAGMATPATVTTVVLAKGNGAPVKAGLLVVQYEAVDWTSVIVGSTWAKGIPESLQVGGDNGAAVFAGVVGLPLGSRVLVEIPATTGASAQKPLALVVDLVAQV</sequence>
<dbReference type="GO" id="GO:0003755">
    <property type="term" value="F:peptidyl-prolyl cis-trans isomerase activity"/>
    <property type="evidence" value="ECO:0007669"/>
    <property type="project" value="UniProtKB-KW"/>
</dbReference>
<reference evidence="7" key="1">
    <citation type="submission" date="2020-05" db="EMBL/GenBank/DDBJ databases">
        <authorList>
            <person name="Chiriac C."/>
            <person name="Salcher M."/>
            <person name="Ghai R."/>
            <person name="Kavagutti S V."/>
        </authorList>
    </citation>
    <scope>NUCLEOTIDE SEQUENCE</scope>
</reference>
<dbReference type="PROSITE" id="PS50059">
    <property type="entry name" value="FKBP_PPIASE"/>
    <property type="match status" value="1"/>
</dbReference>
<dbReference type="SUPFAM" id="SSF54534">
    <property type="entry name" value="FKBP-like"/>
    <property type="match status" value="2"/>
</dbReference>
<dbReference type="PANTHER" id="PTHR43811:SF19">
    <property type="entry name" value="39 KDA FK506-BINDING NUCLEAR PROTEIN"/>
    <property type="match status" value="1"/>
</dbReference>